<keyword evidence="3" id="KW-1185">Reference proteome</keyword>
<evidence type="ECO:0000313" key="3">
    <source>
        <dbReference type="Proteomes" id="UP001596492"/>
    </source>
</evidence>
<protein>
    <submittedName>
        <fullName evidence="2">Lipid A deacylase LpxR family protein</fullName>
    </submittedName>
</protein>
<dbReference type="Pfam" id="PF09982">
    <property type="entry name" value="LpxR"/>
    <property type="match status" value="1"/>
</dbReference>
<name>A0ABW2IKY6_9PROT</name>
<dbReference type="InterPro" id="IPR018707">
    <property type="entry name" value="LpxR"/>
</dbReference>
<sequence>MIRKKLSLCASLIALCAPYGFAQNVHENDGPENSAQPEKVSRVELFKASNATKDEASTLTFVWENDSFANTDRSYTNGMRLAWLSGKQSQSDIVKYIAHTVFGAEDDAVLRRGVAIGQSIFTPTDIEATTKIPDQHPYAGWLYGEYSAVMAQRNIIDQMSLQVGIVGPSAGGEFAQNEFHSLIGIEGAKGWDNQLEDELGIVLSYERKARRIARIGDTDFGADLTPNYGISLGNVYTQARAGLTLRIGQDLSNDYGPPRVRPSLGGAGYFVPDDAFSWYIFGGVEGRAVAHNIFMDGSLINEDVVDLSRRNFVTDYQGGLVVQVFGVQAALTLVERSKEYDEQEEPQRFGAFSLSRKF</sequence>
<comment type="caution">
    <text evidence="2">The sequence shown here is derived from an EMBL/GenBank/DDBJ whole genome shotgun (WGS) entry which is preliminary data.</text>
</comment>
<feature type="signal peptide" evidence="1">
    <location>
        <begin position="1"/>
        <end position="22"/>
    </location>
</feature>
<evidence type="ECO:0000256" key="1">
    <source>
        <dbReference type="SAM" id="SignalP"/>
    </source>
</evidence>
<evidence type="ECO:0000313" key="2">
    <source>
        <dbReference type="EMBL" id="MFC7291684.1"/>
    </source>
</evidence>
<feature type="chain" id="PRO_5047108085" evidence="1">
    <location>
        <begin position="23"/>
        <end position="358"/>
    </location>
</feature>
<dbReference type="Proteomes" id="UP001596492">
    <property type="component" value="Unassembled WGS sequence"/>
</dbReference>
<dbReference type="InterPro" id="IPR037107">
    <property type="entry name" value="Put_OMP_sf"/>
</dbReference>
<reference evidence="3" key="1">
    <citation type="journal article" date="2019" name="Int. J. Syst. Evol. Microbiol.">
        <title>The Global Catalogue of Microorganisms (GCM) 10K type strain sequencing project: providing services to taxonomists for standard genome sequencing and annotation.</title>
        <authorList>
            <consortium name="The Broad Institute Genomics Platform"/>
            <consortium name="The Broad Institute Genome Sequencing Center for Infectious Disease"/>
            <person name="Wu L."/>
            <person name="Ma J."/>
        </authorList>
    </citation>
    <scope>NUCLEOTIDE SEQUENCE [LARGE SCALE GENOMIC DNA]</scope>
    <source>
        <strain evidence="3">CCUG 51308</strain>
    </source>
</reference>
<dbReference type="EMBL" id="JBHTBR010000004">
    <property type="protein sequence ID" value="MFC7291684.1"/>
    <property type="molecule type" value="Genomic_DNA"/>
</dbReference>
<dbReference type="RefSeq" id="WP_382166921.1">
    <property type="nucleotide sequence ID" value="NZ_JBHTBR010000004.1"/>
</dbReference>
<organism evidence="2 3">
    <name type="scientific">Hirschia litorea</name>
    <dbReference type="NCBI Taxonomy" id="1199156"/>
    <lineage>
        <taxon>Bacteria</taxon>
        <taxon>Pseudomonadati</taxon>
        <taxon>Pseudomonadota</taxon>
        <taxon>Alphaproteobacteria</taxon>
        <taxon>Hyphomonadales</taxon>
        <taxon>Hyphomonadaceae</taxon>
        <taxon>Hirschia</taxon>
    </lineage>
</organism>
<proteinExistence type="predicted"/>
<keyword evidence="1" id="KW-0732">Signal</keyword>
<gene>
    <name evidence="2" type="ORF">ACFQS8_08655</name>
</gene>
<dbReference type="Gene3D" id="2.40.128.140">
    <property type="entry name" value="Outer membrane protein"/>
    <property type="match status" value="1"/>
</dbReference>
<accession>A0ABW2IKY6</accession>